<reference evidence="1" key="1">
    <citation type="submission" date="2021-02" db="EMBL/GenBank/DDBJ databases">
        <authorList>
            <person name="Nowell W R."/>
        </authorList>
    </citation>
    <scope>NUCLEOTIDE SEQUENCE</scope>
</reference>
<evidence type="ECO:0000313" key="2">
    <source>
        <dbReference type="Proteomes" id="UP000663823"/>
    </source>
</evidence>
<evidence type="ECO:0000313" key="1">
    <source>
        <dbReference type="EMBL" id="CAF4302577.1"/>
    </source>
</evidence>
<dbReference type="EMBL" id="CAJOAX010047630">
    <property type="protein sequence ID" value="CAF4302577.1"/>
    <property type="molecule type" value="Genomic_DNA"/>
</dbReference>
<accession>A0A820I072</accession>
<organism evidence="1 2">
    <name type="scientific">Rotaria sordida</name>
    <dbReference type="NCBI Taxonomy" id="392033"/>
    <lineage>
        <taxon>Eukaryota</taxon>
        <taxon>Metazoa</taxon>
        <taxon>Spiralia</taxon>
        <taxon>Gnathifera</taxon>
        <taxon>Rotifera</taxon>
        <taxon>Eurotatoria</taxon>
        <taxon>Bdelloidea</taxon>
        <taxon>Philodinida</taxon>
        <taxon>Philodinidae</taxon>
        <taxon>Rotaria</taxon>
    </lineage>
</organism>
<sequence length="34" mass="4119">NEQIKQKQFYTNELDKAIEDIKHDFQILLKNNKA</sequence>
<comment type="caution">
    <text evidence="1">The sequence shown here is derived from an EMBL/GenBank/DDBJ whole genome shotgun (WGS) entry which is preliminary data.</text>
</comment>
<dbReference type="Proteomes" id="UP000663823">
    <property type="component" value="Unassembled WGS sequence"/>
</dbReference>
<gene>
    <name evidence="1" type="ORF">OTI717_LOCUS42088</name>
</gene>
<feature type="non-terminal residue" evidence="1">
    <location>
        <position position="1"/>
    </location>
</feature>
<protein>
    <submittedName>
        <fullName evidence="1">Uncharacterized protein</fullName>
    </submittedName>
</protein>
<name>A0A820I072_9BILA</name>
<dbReference type="AlphaFoldDB" id="A0A820I072"/>
<proteinExistence type="predicted"/>
<feature type="non-terminal residue" evidence="1">
    <location>
        <position position="34"/>
    </location>
</feature>